<proteinExistence type="predicted"/>
<gene>
    <name evidence="2" type="ORF">B296_00001963</name>
</gene>
<dbReference type="Proteomes" id="UP000287651">
    <property type="component" value="Unassembled WGS sequence"/>
</dbReference>
<evidence type="ECO:0000256" key="1">
    <source>
        <dbReference type="SAM" id="MobiDB-lite"/>
    </source>
</evidence>
<sequence length="100" mass="10710">MEQTRQVEFTGFCKPLESINQGGVVEKRGGAAKGSELLPDIQGQDGGEGGLRGSDGGGKKRELFDYLVEEMADCDGERALRRERGRSESLGTAFVSLSLS</sequence>
<name>A0A427B024_ENSVE</name>
<feature type="compositionally biased region" description="Gly residues" evidence="1">
    <location>
        <begin position="44"/>
        <end position="56"/>
    </location>
</feature>
<evidence type="ECO:0000313" key="2">
    <source>
        <dbReference type="EMBL" id="RRT81849.1"/>
    </source>
</evidence>
<reference evidence="2 3" key="1">
    <citation type="journal article" date="2014" name="Agronomy (Basel)">
        <title>A Draft Genome Sequence for Ensete ventricosum, the Drought-Tolerant Tree Against Hunger.</title>
        <authorList>
            <person name="Harrison J."/>
            <person name="Moore K.A."/>
            <person name="Paszkiewicz K."/>
            <person name="Jones T."/>
            <person name="Grant M."/>
            <person name="Ambacheew D."/>
            <person name="Muzemil S."/>
            <person name="Studholme D.J."/>
        </authorList>
    </citation>
    <scope>NUCLEOTIDE SEQUENCE [LARGE SCALE GENOMIC DNA]</scope>
</reference>
<dbReference type="AlphaFoldDB" id="A0A427B024"/>
<evidence type="ECO:0000313" key="3">
    <source>
        <dbReference type="Proteomes" id="UP000287651"/>
    </source>
</evidence>
<protein>
    <submittedName>
        <fullName evidence="2">Uncharacterized protein</fullName>
    </submittedName>
</protein>
<dbReference type="EMBL" id="AMZH03000812">
    <property type="protein sequence ID" value="RRT81849.1"/>
    <property type="molecule type" value="Genomic_DNA"/>
</dbReference>
<organism evidence="2 3">
    <name type="scientific">Ensete ventricosum</name>
    <name type="common">Abyssinian banana</name>
    <name type="synonym">Musa ensete</name>
    <dbReference type="NCBI Taxonomy" id="4639"/>
    <lineage>
        <taxon>Eukaryota</taxon>
        <taxon>Viridiplantae</taxon>
        <taxon>Streptophyta</taxon>
        <taxon>Embryophyta</taxon>
        <taxon>Tracheophyta</taxon>
        <taxon>Spermatophyta</taxon>
        <taxon>Magnoliopsida</taxon>
        <taxon>Liliopsida</taxon>
        <taxon>Zingiberales</taxon>
        <taxon>Musaceae</taxon>
        <taxon>Ensete</taxon>
    </lineage>
</organism>
<accession>A0A427B024</accession>
<feature type="region of interest" description="Disordered" evidence="1">
    <location>
        <begin position="30"/>
        <end position="58"/>
    </location>
</feature>
<comment type="caution">
    <text evidence="2">The sequence shown here is derived from an EMBL/GenBank/DDBJ whole genome shotgun (WGS) entry which is preliminary data.</text>
</comment>